<evidence type="ECO:0000256" key="1">
    <source>
        <dbReference type="SAM" id="Coils"/>
    </source>
</evidence>
<name>A0A6M3LRG4_9ZZZZ</name>
<gene>
    <name evidence="2" type="ORF">MM415B04942_0005</name>
</gene>
<accession>A0A6M3LRG4</accession>
<feature type="coiled-coil region" evidence="1">
    <location>
        <begin position="2"/>
        <end position="29"/>
    </location>
</feature>
<evidence type="ECO:0000313" key="2">
    <source>
        <dbReference type="EMBL" id="QJA96074.1"/>
    </source>
</evidence>
<sequence length="54" mass="6287">MTRETKTMIRNLEREISVIQRRVWGMERRKGAAQVEIERLLSKEISQSDGGGKK</sequence>
<proteinExistence type="predicted"/>
<reference evidence="2" key="1">
    <citation type="submission" date="2020-03" db="EMBL/GenBank/DDBJ databases">
        <title>The deep terrestrial virosphere.</title>
        <authorList>
            <person name="Holmfeldt K."/>
            <person name="Nilsson E."/>
            <person name="Simone D."/>
            <person name="Lopez-Fernandez M."/>
            <person name="Wu X."/>
            <person name="de Brujin I."/>
            <person name="Lundin D."/>
            <person name="Andersson A."/>
            <person name="Bertilsson S."/>
            <person name="Dopson M."/>
        </authorList>
    </citation>
    <scope>NUCLEOTIDE SEQUENCE</scope>
    <source>
        <strain evidence="2">MM415B04942</strain>
    </source>
</reference>
<dbReference type="EMBL" id="MT143368">
    <property type="protein sequence ID" value="QJA96074.1"/>
    <property type="molecule type" value="Genomic_DNA"/>
</dbReference>
<keyword evidence="1" id="KW-0175">Coiled coil</keyword>
<protein>
    <submittedName>
        <fullName evidence="2">Uncharacterized protein</fullName>
    </submittedName>
</protein>
<organism evidence="2">
    <name type="scientific">viral metagenome</name>
    <dbReference type="NCBI Taxonomy" id="1070528"/>
    <lineage>
        <taxon>unclassified sequences</taxon>
        <taxon>metagenomes</taxon>
        <taxon>organismal metagenomes</taxon>
    </lineage>
</organism>
<dbReference type="AlphaFoldDB" id="A0A6M3LRG4"/>